<keyword evidence="1" id="KW-0507">mRNA processing</keyword>
<dbReference type="EC" id="2.1.1.57" evidence="1"/>
<dbReference type="Gene3D" id="3.40.50.12760">
    <property type="match status" value="1"/>
</dbReference>
<sequence>MSGDADMMAETMGFTSFGQLRRRGRVKQVTSESINARGLPQLMPGTELVDKCTELSVDSIEKGPYGVVSLLCRDTDLDARDPLDAALDGTARETSDAENYVVPYSLVLDDLEQEKRKFNGMEHAQFMRARGSTNGFEPLGRHRFLNRSAMKLVALDHVFQWTCGVVDRREPFSFADVCGGPGGFSEYLLWRSASSDENGEREHDRGHRGYGITLKDAANECDWRLPSKYRKMFTSCYGEDGTGNVYSVANVHKFRDVVRARQPSGVDLVVADGGFRDARSQSNQETMMTRLVVAEVIAMFAVLRVGGDFVCKTFELTTPTMLQICWTLHHCFGRFAIVKPITSRPASSERYIVARGLRARRCIPKLVKILEDQLSHAGSVHASEEYRFPPFLPNSTPMREDTDFYKYMSTANEAIAISQVHACKCINKFSTRRHKRKRCEAGASSIDPHQYYRCWHLGSMP</sequence>
<gene>
    <name evidence="3" type="ORF">PM001_LOCUS12416</name>
</gene>
<evidence type="ECO:0000313" key="3">
    <source>
        <dbReference type="EMBL" id="CAK7927266.1"/>
    </source>
</evidence>
<comment type="subcellular location">
    <subcellularLocation>
        <location evidence="1">Nucleus</location>
    </subcellularLocation>
</comment>
<dbReference type="SUPFAM" id="SSF53335">
    <property type="entry name" value="S-adenosyl-L-methionine-dependent methyltransferases"/>
    <property type="match status" value="1"/>
</dbReference>
<dbReference type="Proteomes" id="UP001162060">
    <property type="component" value="Unassembled WGS sequence"/>
</dbReference>
<evidence type="ECO:0000313" key="4">
    <source>
        <dbReference type="Proteomes" id="UP001162060"/>
    </source>
</evidence>
<dbReference type="GO" id="GO:0016556">
    <property type="term" value="P:mRNA modification"/>
    <property type="evidence" value="ECO:0007669"/>
    <property type="project" value="UniProtKB-UniRule"/>
</dbReference>
<dbReference type="GO" id="GO:0005634">
    <property type="term" value="C:nucleus"/>
    <property type="evidence" value="ECO:0007669"/>
    <property type="project" value="UniProtKB-SubCell"/>
</dbReference>
<keyword evidence="1" id="KW-0506">mRNA capping</keyword>
<dbReference type="GO" id="GO:0032259">
    <property type="term" value="P:methylation"/>
    <property type="evidence" value="ECO:0007669"/>
    <property type="project" value="UniProtKB-KW"/>
</dbReference>
<accession>A0AAV1TZV0</accession>
<dbReference type="PROSITE" id="PS51613">
    <property type="entry name" value="SAM_MT_RRMJ"/>
    <property type="match status" value="1"/>
</dbReference>
<dbReference type="InterPro" id="IPR050851">
    <property type="entry name" value="mRNA_Cap_2O-Ribose_MeTrfase"/>
</dbReference>
<dbReference type="InterPro" id="IPR029063">
    <property type="entry name" value="SAM-dependent_MTases_sf"/>
</dbReference>
<dbReference type="GO" id="GO:0003676">
    <property type="term" value="F:nucleic acid binding"/>
    <property type="evidence" value="ECO:0007669"/>
    <property type="project" value="UniProtKB-UniRule"/>
</dbReference>
<dbReference type="EMBL" id="CAKLBY020000109">
    <property type="protein sequence ID" value="CAK7927266.1"/>
    <property type="molecule type" value="Genomic_DNA"/>
</dbReference>
<name>A0AAV1TZV0_9STRA</name>
<organism evidence="3 4">
    <name type="scientific">Peronospora matthiolae</name>
    <dbReference type="NCBI Taxonomy" id="2874970"/>
    <lineage>
        <taxon>Eukaryota</taxon>
        <taxon>Sar</taxon>
        <taxon>Stramenopiles</taxon>
        <taxon>Oomycota</taxon>
        <taxon>Peronosporomycetes</taxon>
        <taxon>Peronosporales</taxon>
        <taxon>Peronosporaceae</taxon>
        <taxon>Peronospora</taxon>
    </lineage>
</organism>
<evidence type="ECO:0000259" key="2">
    <source>
        <dbReference type="PROSITE" id="PS51613"/>
    </source>
</evidence>
<proteinExistence type="predicted"/>
<dbReference type="PANTHER" id="PTHR16121">
    <property type="entry name" value="CAP-SPECIFIC MRNA (NUCLEOSIDE-2'-O-)-METHYLTRANSFERASE 1-RELATED"/>
    <property type="match status" value="1"/>
</dbReference>
<dbReference type="GO" id="GO:0005737">
    <property type="term" value="C:cytoplasm"/>
    <property type="evidence" value="ECO:0007669"/>
    <property type="project" value="TreeGrafter"/>
</dbReference>
<dbReference type="PANTHER" id="PTHR16121:SF0">
    <property type="entry name" value="CAP-SPECIFIC MRNA (NUCLEOSIDE-2'-O-)-METHYLTRANSFERASE 1"/>
    <property type="match status" value="1"/>
</dbReference>
<dbReference type="GO" id="GO:0004483">
    <property type="term" value="F:methyltransferase cap1 activity"/>
    <property type="evidence" value="ECO:0007669"/>
    <property type="project" value="UniProtKB-UniRule"/>
</dbReference>
<comment type="caution">
    <text evidence="3">The sequence shown here is derived from an EMBL/GenBank/DDBJ whole genome shotgun (WGS) entry which is preliminary data.</text>
</comment>
<keyword evidence="1" id="KW-0489">Methyltransferase</keyword>
<feature type="domain" description="RrmJ-type SAM-dependent 2'-O-MTase" evidence="2">
    <location>
        <begin position="143"/>
        <end position="358"/>
    </location>
</feature>
<reference evidence="3" key="1">
    <citation type="submission" date="2024-01" db="EMBL/GenBank/DDBJ databases">
        <authorList>
            <person name="Webb A."/>
        </authorList>
    </citation>
    <scope>NUCLEOTIDE SEQUENCE</scope>
    <source>
        <strain evidence="3">Pm1</strain>
    </source>
</reference>
<dbReference type="GO" id="GO:0006370">
    <property type="term" value="P:7-methylguanosine mRNA capping"/>
    <property type="evidence" value="ECO:0007669"/>
    <property type="project" value="UniProtKB-UniRule"/>
</dbReference>
<protein>
    <recommendedName>
        <fullName evidence="1">Cap-specific mRNA (nucleoside-2'-O-)-methyltransferase 1</fullName>
        <ecNumber evidence="1">2.1.1.57</ecNumber>
    </recommendedName>
    <alternativeName>
        <fullName evidence="1">Cap1 2'O-ribose methyltransferase 1</fullName>
    </alternativeName>
</protein>
<dbReference type="InterPro" id="IPR002877">
    <property type="entry name" value="RNA_MeTrfase_FtsJ_dom"/>
</dbReference>
<dbReference type="Pfam" id="PF01728">
    <property type="entry name" value="FtsJ"/>
    <property type="match status" value="1"/>
</dbReference>
<dbReference type="InterPro" id="IPR025816">
    <property type="entry name" value="RrmJ-type_MeTrfase"/>
</dbReference>
<keyword evidence="1" id="KW-0949">S-adenosyl-L-methionine</keyword>
<dbReference type="AlphaFoldDB" id="A0AAV1TZV0"/>
<comment type="catalytic activity">
    <reaction evidence="1">
        <text>a 5'-end (N(7)-methyl 5'-triphosphoguanosine)-ribonucleoside in mRNA + S-adenosyl-L-methionine = a 5'-end (N(7)-methyl 5'-triphosphoguanosine)-(2'-O-methyl-ribonucleoside) in mRNA + S-adenosyl-L-homocysteine + H(+)</text>
        <dbReference type="Rhea" id="RHEA:67020"/>
        <dbReference type="Rhea" id="RHEA-COMP:17167"/>
        <dbReference type="Rhea" id="RHEA-COMP:17168"/>
        <dbReference type="ChEBI" id="CHEBI:15378"/>
        <dbReference type="ChEBI" id="CHEBI:57856"/>
        <dbReference type="ChEBI" id="CHEBI:59789"/>
        <dbReference type="ChEBI" id="CHEBI:156461"/>
        <dbReference type="ChEBI" id="CHEBI:167609"/>
        <dbReference type="EC" id="2.1.1.57"/>
    </reaction>
</comment>
<evidence type="ECO:0000256" key="1">
    <source>
        <dbReference type="RuleBase" id="RU368012"/>
    </source>
</evidence>
<keyword evidence="1" id="KW-0808">Transferase</keyword>
<comment type="function">
    <text evidence="1">S-adenosyl-L-methionine-dependent methyltransferase that mediates RNA cap1 2'-O-ribose methylation to the 5'-cap structure of RNAs. Methylates the ribose of the first nucleotide of a m(7)GpppG-capped mRNA to produce m(7)GpppNmp (cap1).</text>
</comment>
<keyword evidence="1" id="KW-0539">Nucleus</keyword>